<keyword evidence="1" id="KW-1133">Transmembrane helix</keyword>
<gene>
    <name evidence="3" type="ORF">H4Q32_006027</name>
</gene>
<feature type="domain" description="VTT" evidence="2">
    <location>
        <begin position="253"/>
        <end position="367"/>
    </location>
</feature>
<organism evidence="3 4">
    <name type="scientific">Labeo rohita</name>
    <name type="common">Indian major carp</name>
    <name type="synonym">Cyprinus rohita</name>
    <dbReference type="NCBI Taxonomy" id="84645"/>
    <lineage>
        <taxon>Eukaryota</taxon>
        <taxon>Metazoa</taxon>
        <taxon>Chordata</taxon>
        <taxon>Craniata</taxon>
        <taxon>Vertebrata</taxon>
        <taxon>Euteleostomi</taxon>
        <taxon>Actinopterygii</taxon>
        <taxon>Neopterygii</taxon>
        <taxon>Teleostei</taxon>
        <taxon>Ostariophysi</taxon>
        <taxon>Cypriniformes</taxon>
        <taxon>Cyprinidae</taxon>
        <taxon>Labeoninae</taxon>
        <taxon>Labeonini</taxon>
        <taxon>Labeo</taxon>
    </lineage>
</organism>
<dbReference type="Pfam" id="PF09335">
    <property type="entry name" value="VTT_dom"/>
    <property type="match status" value="1"/>
</dbReference>
<dbReference type="Proteomes" id="UP000830375">
    <property type="component" value="Unassembled WGS sequence"/>
</dbReference>
<feature type="transmembrane region" description="Helical" evidence="1">
    <location>
        <begin position="260"/>
        <end position="286"/>
    </location>
</feature>
<proteinExistence type="predicted"/>
<keyword evidence="4" id="KW-1185">Reference proteome</keyword>
<evidence type="ECO:0000313" key="3">
    <source>
        <dbReference type="EMBL" id="KAI2652742.1"/>
    </source>
</evidence>
<comment type="caution">
    <text evidence="3">The sequence shown here is derived from an EMBL/GenBank/DDBJ whole genome shotgun (WGS) entry which is preliminary data.</text>
</comment>
<evidence type="ECO:0000313" key="4">
    <source>
        <dbReference type="Proteomes" id="UP000830375"/>
    </source>
</evidence>
<feature type="transmembrane region" description="Helical" evidence="1">
    <location>
        <begin position="196"/>
        <end position="217"/>
    </location>
</feature>
<keyword evidence="1" id="KW-0472">Membrane</keyword>
<dbReference type="EMBL" id="JACTAM010000019">
    <property type="protein sequence ID" value="KAI2652742.1"/>
    <property type="molecule type" value="Genomic_DNA"/>
</dbReference>
<name>A0ABQ8LQ15_LABRO</name>
<dbReference type="PANTHER" id="PTHR46593">
    <property type="entry name" value="TRANSMEMBRANE PROTEIN 64"/>
    <property type="match status" value="1"/>
</dbReference>
<evidence type="ECO:0000256" key="1">
    <source>
        <dbReference type="SAM" id="Phobius"/>
    </source>
</evidence>
<accession>A0ABQ8LQ15</accession>
<dbReference type="InterPro" id="IPR053069">
    <property type="entry name" value="TVP38/TMEM64"/>
</dbReference>
<feature type="transmembrane region" description="Helical" evidence="1">
    <location>
        <begin position="381"/>
        <end position="402"/>
    </location>
</feature>
<dbReference type="PANTHER" id="PTHR46593:SF1">
    <property type="entry name" value="TRANSMEMBRANE PROTEIN 64"/>
    <property type="match status" value="1"/>
</dbReference>
<feature type="transmembrane region" description="Helical" evidence="1">
    <location>
        <begin position="229"/>
        <end position="254"/>
    </location>
</feature>
<evidence type="ECO:0000259" key="2">
    <source>
        <dbReference type="Pfam" id="PF09335"/>
    </source>
</evidence>
<reference evidence="3 4" key="1">
    <citation type="submission" date="2022-01" db="EMBL/GenBank/DDBJ databases">
        <title>A high-quality chromosome-level genome assembly of rohu carp, Labeo rohita.</title>
        <authorList>
            <person name="Arick M.A. II"/>
            <person name="Hsu C.-Y."/>
            <person name="Magbanua Z."/>
            <person name="Pechanova O."/>
            <person name="Grover C."/>
            <person name="Miller E."/>
            <person name="Thrash A."/>
            <person name="Ezzel L."/>
            <person name="Alam S."/>
            <person name="Benzie J."/>
            <person name="Hamilton M."/>
            <person name="Karsi A."/>
            <person name="Lawrence M.L."/>
            <person name="Peterson D.G."/>
        </authorList>
    </citation>
    <scope>NUCLEOTIDE SEQUENCE [LARGE SCALE GENOMIC DNA]</scope>
    <source>
        <strain evidence="4">BAU-BD-2019</strain>
        <tissue evidence="3">Blood</tissue>
    </source>
</reference>
<protein>
    <submittedName>
        <fullName evidence="3">Transmembrane protein 64</fullName>
    </submittedName>
</protein>
<sequence length="451" mass="48141">MCARARGAQVNNPSGKRGDRLFAAVITEIICATKCDMLSCMSDGTLDRSLDGSAAIGNHWTVSLRYPGRSPCRGSPCLATRKIRGQHFGLDVQSINPAESYEVGVKMWSSGSVQGVLKALKHAAGKGHIQLNRWLQRTPDSLECDKIDILICNVFDERGSAGKPEADPAGLTETGASFTPEFRHPCCVTTCCFKSALLACILTAVCFSSVALVRQYLKDVLLWVESLDSFVGAMLFIVGLITVSFPCGWGYIVLNVAAGYLYGFVLGMGLVMVGVLIGTFIAHVVCKRLLTNWVLSKIGSSEQLSAVIRVVEGGSGLKIVALARLTPIPFGLQNAVFSITDVSLPNYLVASSVGLLPTQLLNSYLGTTLRTMEDVIAEQSVSGYFVFSLQIFISIGLMFYVVHRAQVELNAAIAACQLELKTSYMNGGAANHAGATYCSKRAAAGGGINVV</sequence>
<keyword evidence="1 3" id="KW-0812">Transmembrane</keyword>
<dbReference type="InterPro" id="IPR032816">
    <property type="entry name" value="VTT_dom"/>
</dbReference>